<dbReference type="GO" id="GO:0003677">
    <property type="term" value="F:DNA binding"/>
    <property type="evidence" value="ECO:0007669"/>
    <property type="project" value="UniProtKB-KW"/>
</dbReference>
<evidence type="ECO:0000256" key="1">
    <source>
        <dbReference type="ARBA" id="ARBA00023125"/>
    </source>
</evidence>
<dbReference type="SUPFAM" id="SSF46955">
    <property type="entry name" value="Putative DNA-binding domain"/>
    <property type="match status" value="1"/>
</dbReference>
<name>A0A9X1SVX0_9ACTN</name>
<gene>
    <name evidence="3" type="ORF">LR394_20690</name>
</gene>
<dbReference type="InterPro" id="IPR047057">
    <property type="entry name" value="MerR_fam"/>
</dbReference>
<dbReference type="SMART" id="SM00422">
    <property type="entry name" value="HTH_MERR"/>
    <property type="match status" value="1"/>
</dbReference>
<dbReference type="RefSeq" id="WP_231444420.1">
    <property type="nucleotide sequence ID" value="NZ_JAJOMB010000011.1"/>
</dbReference>
<dbReference type="InterPro" id="IPR009061">
    <property type="entry name" value="DNA-bd_dom_put_sf"/>
</dbReference>
<dbReference type="Gene3D" id="1.10.1660.10">
    <property type="match status" value="1"/>
</dbReference>
<dbReference type="Pfam" id="PF00376">
    <property type="entry name" value="MerR"/>
    <property type="match status" value="1"/>
</dbReference>
<evidence type="ECO:0000313" key="3">
    <source>
        <dbReference type="EMBL" id="MCD5313330.1"/>
    </source>
</evidence>
<evidence type="ECO:0000313" key="4">
    <source>
        <dbReference type="Proteomes" id="UP001138997"/>
    </source>
</evidence>
<sequence length="292" mass="32551">MGEELTAGEFSILTGLSAKALRLYRERGILSPAFVEPDTGYRYYDRSQLRQGQVTDLLRRANVPLAELAAAGEFDFEGRRERLALQRMSEDFYLDVAQRVCQFEPQQLQVHRAEAPPVDWIGVVWRFGVPSDLEESIGVFAVLAGTMPLLDEAFRSALQTRGLLAGEVSWTAEQEGTGVVNQRETTMVMARPAARALHAGEAAEIADEVSKAGDENVSVVSGRLPRRLEITFTPSSKAELSTEDEAALDYQRSLAFDHYRREHDLIQIGRFPRPVLTGPDGEHTTVFDVELR</sequence>
<organism evidence="3 4">
    <name type="scientific">Kineosporia babensis</name>
    <dbReference type="NCBI Taxonomy" id="499548"/>
    <lineage>
        <taxon>Bacteria</taxon>
        <taxon>Bacillati</taxon>
        <taxon>Actinomycetota</taxon>
        <taxon>Actinomycetes</taxon>
        <taxon>Kineosporiales</taxon>
        <taxon>Kineosporiaceae</taxon>
        <taxon>Kineosporia</taxon>
    </lineage>
</organism>
<keyword evidence="4" id="KW-1185">Reference proteome</keyword>
<evidence type="ECO:0000259" key="2">
    <source>
        <dbReference type="PROSITE" id="PS50937"/>
    </source>
</evidence>
<proteinExistence type="predicted"/>
<dbReference type="PANTHER" id="PTHR30204:SF97">
    <property type="entry name" value="MERR FAMILY REGULATORY PROTEIN"/>
    <property type="match status" value="1"/>
</dbReference>
<keyword evidence="1" id="KW-0238">DNA-binding</keyword>
<dbReference type="PROSITE" id="PS50937">
    <property type="entry name" value="HTH_MERR_2"/>
    <property type="match status" value="1"/>
</dbReference>
<comment type="caution">
    <text evidence="3">The sequence shown here is derived from an EMBL/GenBank/DDBJ whole genome shotgun (WGS) entry which is preliminary data.</text>
</comment>
<dbReference type="InterPro" id="IPR000551">
    <property type="entry name" value="MerR-type_HTH_dom"/>
</dbReference>
<dbReference type="Proteomes" id="UP001138997">
    <property type="component" value="Unassembled WGS sequence"/>
</dbReference>
<protein>
    <submittedName>
        <fullName evidence="3">MerR family transcriptional regulator</fullName>
    </submittedName>
</protein>
<dbReference type="AlphaFoldDB" id="A0A9X1SVX0"/>
<dbReference type="EMBL" id="JAJOMB010000011">
    <property type="protein sequence ID" value="MCD5313330.1"/>
    <property type="molecule type" value="Genomic_DNA"/>
</dbReference>
<dbReference type="GO" id="GO:0003700">
    <property type="term" value="F:DNA-binding transcription factor activity"/>
    <property type="evidence" value="ECO:0007669"/>
    <property type="project" value="InterPro"/>
</dbReference>
<feature type="domain" description="HTH merR-type" evidence="2">
    <location>
        <begin position="4"/>
        <end position="74"/>
    </location>
</feature>
<reference evidence="3" key="1">
    <citation type="submission" date="2021-11" db="EMBL/GenBank/DDBJ databases">
        <title>Streptomyces corallinus and Kineosporia corallina sp. nov., two new coral-derived marine actinobacteria.</title>
        <authorList>
            <person name="Buangrab K."/>
            <person name="Sutthacheep M."/>
            <person name="Yeemin T."/>
            <person name="Harunari E."/>
            <person name="Igarashi Y."/>
            <person name="Sripreechasak P."/>
            <person name="Kanchanasin P."/>
            <person name="Tanasupawat S."/>
            <person name="Phongsopitanun W."/>
        </authorList>
    </citation>
    <scope>NUCLEOTIDE SEQUENCE</scope>
    <source>
        <strain evidence="3">JCM 31032</strain>
    </source>
</reference>
<accession>A0A9X1SVX0</accession>
<dbReference type="PANTHER" id="PTHR30204">
    <property type="entry name" value="REDOX-CYCLING DRUG-SENSING TRANSCRIPTIONAL ACTIVATOR SOXR"/>
    <property type="match status" value="1"/>
</dbReference>